<reference evidence="1" key="2">
    <citation type="journal article" date="2023" name="Plants (Basel)">
        <title>Annotation of the Turnera subulata (Passifloraceae) Draft Genome Reveals the S-Locus Evolved after the Divergence of Turneroideae from Passifloroideae in a Stepwise Manner.</title>
        <authorList>
            <person name="Henning P.M."/>
            <person name="Roalson E.H."/>
            <person name="Mir W."/>
            <person name="McCubbin A.G."/>
            <person name="Shore J.S."/>
        </authorList>
    </citation>
    <scope>NUCLEOTIDE SEQUENCE</scope>
    <source>
        <strain evidence="1">F60SS</strain>
    </source>
</reference>
<evidence type="ECO:0008006" key="3">
    <source>
        <dbReference type="Google" id="ProtNLM"/>
    </source>
</evidence>
<gene>
    <name evidence="1" type="ORF">Tsubulata_042721</name>
</gene>
<evidence type="ECO:0000313" key="2">
    <source>
        <dbReference type="Proteomes" id="UP001141552"/>
    </source>
</evidence>
<dbReference type="AlphaFoldDB" id="A0A9Q0G3X8"/>
<name>A0A9Q0G3X8_9ROSI</name>
<dbReference type="EMBL" id="JAKUCV010002420">
    <property type="protein sequence ID" value="KAJ4842711.1"/>
    <property type="molecule type" value="Genomic_DNA"/>
</dbReference>
<dbReference type="InterPro" id="IPR040256">
    <property type="entry name" value="At4g02000-like"/>
</dbReference>
<dbReference type="OrthoDB" id="1743776at2759"/>
<reference evidence="1" key="1">
    <citation type="submission" date="2022-02" db="EMBL/GenBank/DDBJ databases">
        <authorList>
            <person name="Henning P.M."/>
            <person name="McCubbin A.G."/>
            <person name="Shore J.S."/>
        </authorList>
    </citation>
    <scope>NUCLEOTIDE SEQUENCE</scope>
    <source>
        <strain evidence="1">F60SS</strain>
        <tissue evidence="1">Leaves</tissue>
    </source>
</reference>
<comment type="caution">
    <text evidence="1">The sequence shown here is derived from an EMBL/GenBank/DDBJ whole genome shotgun (WGS) entry which is preliminary data.</text>
</comment>
<keyword evidence="2" id="KW-1185">Reference proteome</keyword>
<accession>A0A9Q0G3X8</accession>
<dbReference type="Proteomes" id="UP001141552">
    <property type="component" value="Unassembled WGS sequence"/>
</dbReference>
<dbReference type="PANTHER" id="PTHR31286:SF99">
    <property type="entry name" value="DUF4283 DOMAIN-CONTAINING PROTEIN"/>
    <property type="match status" value="1"/>
</dbReference>
<organism evidence="1 2">
    <name type="scientific">Turnera subulata</name>
    <dbReference type="NCBI Taxonomy" id="218843"/>
    <lineage>
        <taxon>Eukaryota</taxon>
        <taxon>Viridiplantae</taxon>
        <taxon>Streptophyta</taxon>
        <taxon>Embryophyta</taxon>
        <taxon>Tracheophyta</taxon>
        <taxon>Spermatophyta</taxon>
        <taxon>Magnoliopsida</taxon>
        <taxon>eudicotyledons</taxon>
        <taxon>Gunneridae</taxon>
        <taxon>Pentapetalae</taxon>
        <taxon>rosids</taxon>
        <taxon>fabids</taxon>
        <taxon>Malpighiales</taxon>
        <taxon>Passifloraceae</taxon>
        <taxon>Turnera</taxon>
    </lineage>
</organism>
<dbReference type="PANTHER" id="PTHR31286">
    <property type="entry name" value="GLYCINE-RICH CELL WALL STRUCTURAL PROTEIN 1.8-LIKE"/>
    <property type="match status" value="1"/>
</dbReference>
<protein>
    <recommendedName>
        <fullName evidence="3">Zinc knuckle CX2CX4HX4C domain-containing protein</fullName>
    </recommendedName>
</protein>
<proteinExistence type="predicted"/>
<evidence type="ECO:0000313" key="1">
    <source>
        <dbReference type="EMBL" id="KAJ4842711.1"/>
    </source>
</evidence>
<sequence>MKAYEDRLSHAVLLVQFADLALSWYHPRILGALGSLVGRTINVDIKTHTAERGQYARVAVEVDLTKPLKGKVLSEKQLYNFSYEGLPQVCLSCGCVGHLIIACPLAKSPTPASVDPRTAPVPALACIQFLNCAGSVGYSAPGTSIIGAWMNATRPMRRRVWKDSRVSNQALVSAQLSGSSSSDT</sequence>